<sequence>MTSEAPRAYFADPKELVNLEPSRQADMEYRPSMDVKSEFSDGASGYRRDSNECTEFCIDCFLCFGTFDECCPSSGEGCLTTTATLVGNILSNSSTQSYERRRAATISESTYNQPDFEADPSWYSEGRFSSVLISKKPLTEGGVEEQLLLDVMSTVSVADKNVSEPSTRVVSERILSLDESEFPQNTLEMADAEAIITESTLGAHTLSRRDSIFRETIPSGKSEISKHMLEFPTRNSKRNWIMRSLTPCNTILMVVILLLIIIFVPITVSFSVGKESKIISYFRSGDRTALLEKLNSEYGWQKKQSPLLKSTLAPRPQPGRTGVQWSYENGLTRTSQKEGGNLGVKNSFEGINVEFKEDNEIKKLMNLPKVNGPIFYGVAYSPMNGMEPQCGFTKRDAQLDLALVSTVTNRIRNYGMQCLQTRHILDAITSLGLNLTLSMGVWIGSDSQINDNQMNEMKYILQNYPRRVFESVFIGNEALFRQDQTTSSLVNYINDAKEFAKSLGYGDLKIGTSEIGSLVNDELLQACDIIGTNIHPFFGGDVVEHGADWTLDFIKYQVEPKNKFGTEIVVTEVGWPYKGGSHKSSIASGRNFEYFLQDWCCKAYESDYAWYYFEAFDEEWKRIFHEDNNKWETEWGVFHSDRSMKLSNLQPYCNYNELSVPS</sequence>
<evidence type="ECO:0000256" key="6">
    <source>
        <dbReference type="ARBA" id="ARBA00022475"/>
    </source>
</evidence>
<evidence type="ECO:0000256" key="13">
    <source>
        <dbReference type="ARBA" id="ARBA00023277"/>
    </source>
</evidence>
<accession>A0A9P7VCG6</accession>
<evidence type="ECO:0000256" key="16">
    <source>
        <dbReference type="ARBA" id="ARBA00037649"/>
    </source>
</evidence>
<evidence type="ECO:0000256" key="12">
    <source>
        <dbReference type="ARBA" id="ARBA00023180"/>
    </source>
</evidence>
<keyword evidence="22" id="KW-1185">Reference proteome</keyword>
<dbReference type="InterPro" id="IPR000490">
    <property type="entry name" value="Glyco_hydro_17"/>
</dbReference>
<dbReference type="Gene3D" id="3.20.20.80">
    <property type="entry name" value="Glycosidases"/>
    <property type="match status" value="1"/>
</dbReference>
<keyword evidence="11 20" id="KW-0472">Membrane</keyword>
<dbReference type="GO" id="GO:0009986">
    <property type="term" value="C:cell surface"/>
    <property type="evidence" value="ECO:0007669"/>
    <property type="project" value="TreeGrafter"/>
</dbReference>
<comment type="catalytic activity">
    <reaction evidence="1">
        <text>Hydrolysis of (1-&gt;3)-beta-D-glucosidic linkages in (1-&gt;3)-beta-D-glucans.</text>
        <dbReference type="EC" id="3.2.1.39"/>
    </reaction>
</comment>
<keyword evidence="9" id="KW-0732">Signal</keyword>
<evidence type="ECO:0000256" key="15">
    <source>
        <dbReference type="ARBA" id="ARBA00023326"/>
    </source>
</evidence>
<name>A0A9P7VCG6_9ASCO</name>
<keyword evidence="6" id="KW-1003">Cell membrane</keyword>
<dbReference type="GO" id="GO:0009277">
    <property type="term" value="C:fungal-type cell wall"/>
    <property type="evidence" value="ECO:0007669"/>
    <property type="project" value="TreeGrafter"/>
</dbReference>
<evidence type="ECO:0000256" key="2">
    <source>
        <dbReference type="ARBA" id="ARBA00004191"/>
    </source>
</evidence>
<dbReference type="InterPro" id="IPR050732">
    <property type="entry name" value="Beta-glucan_modifiers"/>
</dbReference>
<dbReference type="GO" id="GO:0005886">
    <property type="term" value="C:plasma membrane"/>
    <property type="evidence" value="ECO:0007669"/>
    <property type="project" value="UniProtKB-SubCell"/>
</dbReference>
<dbReference type="Proteomes" id="UP000790833">
    <property type="component" value="Unassembled WGS sequence"/>
</dbReference>
<evidence type="ECO:0000256" key="4">
    <source>
        <dbReference type="ARBA" id="ARBA00008773"/>
    </source>
</evidence>
<feature type="transmembrane region" description="Helical" evidence="20">
    <location>
        <begin position="251"/>
        <end position="273"/>
    </location>
</feature>
<keyword evidence="12" id="KW-0325">Glycoprotein</keyword>
<dbReference type="PANTHER" id="PTHR16631">
    <property type="entry name" value="GLUCAN 1,3-BETA-GLUCOSIDASE"/>
    <property type="match status" value="1"/>
</dbReference>
<keyword evidence="14" id="KW-0961">Cell wall biogenesis/degradation</keyword>
<dbReference type="GO" id="GO:0000272">
    <property type="term" value="P:polysaccharide catabolic process"/>
    <property type="evidence" value="ECO:0007669"/>
    <property type="project" value="UniProtKB-KW"/>
</dbReference>
<evidence type="ECO:0000256" key="14">
    <source>
        <dbReference type="ARBA" id="ARBA00023316"/>
    </source>
</evidence>
<keyword evidence="20" id="KW-0812">Transmembrane</keyword>
<dbReference type="GeneID" id="66117073"/>
<dbReference type="InterPro" id="IPR017853">
    <property type="entry name" value="GH"/>
</dbReference>
<dbReference type="EMBL" id="JAHMUF010000004">
    <property type="protein sequence ID" value="KAG7195175.1"/>
    <property type="molecule type" value="Genomic_DNA"/>
</dbReference>
<evidence type="ECO:0000313" key="22">
    <source>
        <dbReference type="Proteomes" id="UP000790833"/>
    </source>
</evidence>
<evidence type="ECO:0000256" key="3">
    <source>
        <dbReference type="ARBA" id="ARBA00004401"/>
    </source>
</evidence>
<evidence type="ECO:0000256" key="17">
    <source>
        <dbReference type="ARBA" id="ARBA00042373"/>
    </source>
</evidence>
<evidence type="ECO:0000256" key="5">
    <source>
        <dbReference type="ARBA" id="ARBA00012780"/>
    </source>
</evidence>
<comment type="caution">
    <text evidence="21">The sequence shown here is derived from an EMBL/GenBank/DDBJ whole genome shotgun (WGS) entry which is preliminary data.</text>
</comment>
<dbReference type="PANTHER" id="PTHR16631:SF17">
    <property type="entry name" value="GLUCAN ENDO-1,3-BETA-GLUCOSIDASE BTGC"/>
    <property type="match status" value="1"/>
</dbReference>
<protein>
    <recommendedName>
        <fullName evidence="5">glucan endo-1,3-beta-D-glucosidase</fullName>
        <ecNumber evidence="5">3.2.1.39</ecNumber>
    </recommendedName>
    <alternativeName>
        <fullName evidence="18">Endo-1,3-beta-glucanase btgC</fullName>
    </alternativeName>
    <alternativeName>
        <fullName evidence="17">Laminarinase btgC</fullName>
    </alternativeName>
</protein>
<proteinExistence type="inferred from homology"/>
<reference evidence="21" key="1">
    <citation type="submission" date="2021-03" db="EMBL/GenBank/DDBJ databases">
        <authorList>
            <person name="Palmer J.M."/>
        </authorList>
    </citation>
    <scope>NUCLEOTIDE SEQUENCE</scope>
    <source>
        <strain evidence="21">ARV_011</strain>
    </source>
</reference>
<evidence type="ECO:0000256" key="19">
    <source>
        <dbReference type="RuleBase" id="RU004335"/>
    </source>
</evidence>
<keyword evidence="7" id="KW-0134">Cell wall</keyword>
<keyword evidence="10" id="KW-0378">Hydrolase</keyword>
<dbReference type="GO" id="GO:0005576">
    <property type="term" value="C:extracellular region"/>
    <property type="evidence" value="ECO:0007669"/>
    <property type="project" value="TreeGrafter"/>
</dbReference>
<dbReference type="SUPFAM" id="SSF51445">
    <property type="entry name" value="(Trans)glycosidases"/>
    <property type="match status" value="1"/>
</dbReference>
<organism evidence="21 22">
    <name type="scientific">Scheffersomyces spartinae</name>
    <dbReference type="NCBI Taxonomy" id="45513"/>
    <lineage>
        <taxon>Eukaryota</taxon>
        <taxon>Fungi</taxon>
        <taxon>Dikarya</taxon>
        <taxon>Ascomycota</taxon>
        <taxon>Saccharomycotina</taxon>
        <taxon>Pichiomycetes</taxon>
        <taxon>Debaryomycetaceae</taxon>
        <taxon>Scheffersomyces</taxon>
    </lineage>
</organism>
<evidence type="ECO:0000256" key="11">
    <source>
        <dbReference type="ARBA" id="ARBA00023136"/>
    </source>
</evidence>
<keyword evidence="15" id="KW-0624">Polysaccharide degradation</keyword>
<keyword evidence="8" id="KW-0964">Secreted</keyword>
<evidence type="ECO:0000256" key="7">
    <source>
        <dbReference type="ARBA" id="ARBA00022512"/>
    </source>
</evidence>
<dbReference type="GO" id="GO:0042973">
    <property type="term" value="F:glucan endo-1,3-beta-D-glucosidase activity"/>
    <property type="evidence" value="ECO:0007669"/>
    <property type="project" value="UniProtKB-EC"/>
</dbReference>
<dbReference type="EC" id="3.2.1.39" evidence="5"/>
<evidence type="ECO:0000256" key="8">
    <source>
        <dbReference type="ARBA" id="ARBA00022525"/>
    </source>
</evidence>
<evidence type="ECO:0000256" key="20">
    <source>
        <dbReference type="SAM" id="Phobius"/>
    </source>
</evidence>
<evidence type="ECO:0000256" key="1">
    <source>
        <dbReference type="ARBA" id="ARBA00000382"/>
    </source>
</evidence>
<keyword evidence="20" id="KW-1133">Transmembrane helix</keyword>
<dbReference type="OrthoDB" id="68336at2759"/>
<evidence type="ECO:0000313" key="21">
    <source>
        <dbReference type="EMBL" id="KAG7195175.1"/>
    </source>
</evidence>
<comment type="function">
    <text evidence="16">Glucanases play a role in cell expansion during growth, in cell-cell fusion during mating, and in spore release during sporulation. This enzyme may be involved in beta-glucan degradation. Active on laminarin and lichenan.</text>
</comment>
<keyword evidence="13" id="KW-0119">Carbohydrate metabolism</keyword>
<gene>
    <name evidence="21" type="ORF">KQ657_003699</name>
</gene>
<dbReference type="AlphaFoldDB" id="A0A9P7VCG6"/>
<dbReference type="Pfam" id="PF00332">
    <property type="entry name" value="Glyco_hydro_17"/>
    <property type="match status" value="1"/>
</dbReference>
<dbReference type="GO" id="GO:0071555">
    <property type="term" value="P:cell wall organization"/>
    <property type="evidence" value="ECO:0007669"/>
    <property type="project" value="UniProtKB-KW"/>
</dbReference>
<evidence type="ECO:0000256" key="18">
    <source>
        <dbReference type="ARBA" id="ARBA00043078"/>
    </source>
</evidence>
<dbReference type="RefSeq" id="XP_043050722.1">
    <property type="nucleotide sequence ID" value="XM_043194398.1"/>
</dbReference>
<comment type="subcellular location">
    <subcellularLocation>
        <location evidence="3">Cell membrane</location>
        <topology evidence="3">Single-pass type II membrane protein</topology>
    </subcellularLocation>
    <subcellularLocation>
        <location evidence="2">Secreted</location>
        <location evidence="2">Cell wall</location>
    </subcellularLocation>
</comment>
<comment type="similarity">
    <text evidence="4 19">Belongs to the glycosyl hydrolase 17 family.</text>
</comment>
<evidence type="ECO:0000256" key="10">
    <source>
        <dbReference type="ARBA" id="ARBA00022801"/>
    </source>
</evidence>
<evidence type="ECO:0000256" key="9">
    <source>
        <dbReference type="ARBA" id="ARBA00022729"/>
    </source>
</evidence>